<dbReference type="Proteomes" id="UP000003639">
    <property type="component" value="Unassembled WGS sequence"/>
</dbReference>
<gene>
    <name evidence="2" type="ORF">BACCAP_04484</name>
</gene>
<organism evidence="2 3">
    <name type="scientific">Pseudoflavonifractor capillosus ATCC 29799</name>
    <dbReference type="NCBI Taxonomy" id="411467"/>
    <lineage>
        <taxon>Bacteria</taxon>
        <taxon>Bacillati</taxon>
        <taxon>Bacillota</taxon>
        <taxon>Clostridia</taxon>
        <taxon>Eubacteriales</taxon>
        <taxon>Oscillospiraceae</taxon>
        <taxon>Pseudoflavonifractor</taxon>
    </lineage>
</organism>
<evidence type="ECO:0000313" key="3">
    <source>
        <dbReference type="Proteomes" id="UP000003639"/>
    </source>
</evidence>
<dbReference type="EMBL" id="AAXG02000049">
    <property type="protein sequence ID" value="EDM97625.1"/>
    <property type="molecule type" value="Genomic_DNA"/>
</dbReference>
<evidence type="ECO:0000313" key="2">
    <source>
        <dbReference type="EMBL" id="EDM97625.1"/>
    </source>
</evidence>
<feature type="region of interest" description="Disordered" evidence="1">
    <location>
        <begin position="1"/>
        <end position="23"/>
    </location>
</feature>
<evidence type="ECO:0000256" key="1">
    <source>
        <dbReference type="SAM" id="MobiDB-lite"/>
    </source>
</evidence>
<keyword evidence="3" id="KW-1185">Reference proteome</keyword>
<comment type="caution">
    <text evidence="2">The sequence shown here is derived from an EMBL/GenBank/DDBJ whole genome shotgun (WGS) entry which is preliminary data.</text>
</comment>
<accession>A6P1V5</accession>
<name>A6P1V5_9FIRM</name>
<protein>
    <submittedName>
        <fullName evidence="2">Uncharacterized protein</fullName>
    </submittedName>
</protein>
<dbReference type="AlphaFoldDB" id="A6P1V5"/>
<sequence>MLHSSDAVHSLLGSAQHHNSSAPEPIITAYPFCHAHHT</sequence>
<reference evidence="2 3" key="1">
    <citation type="submission" date="2007-04" db="EMBL/GenBank/DDBJ databases">
        <authorList>
            <person name="Fulton L."/>
            <person name="Clifton S."/>
            <person name="Fulton B."/>
            <person name="Xu J."/>
            <person name="Minx P."/>
            <person name="Pepin K.H."/>
            <person name="Johnson M."/>
            <person name="Thiruvilangam P."/>
            <person name="Bhonagiri V."/>
            <person name="Nash W.E."/>
            <person name="Mardis E.R."/>
            <person name="Wilson R.K."/>
        </authorList>
    </citation>
    <scope>NUCLEOTIDE SEQUENCE [LARGE SCALE GENOMIC DNA]</scope>
    <source>
        <strain evidence="2 3">ATCC 29799</strain>
    </source>
</reference>
<reference evidence="2 3" key="2">
    <citation type="submission" date="2007-06" db="EMBL/GenBank/DDBJ databases">
        <title>Draft genome sequence of Pseudoflavonifractor capillosus ATCC 29799.</title>
        <authorList>
            <person name="Sudarsanam P."/>
            <person name="Ley R."/>
            <person name="Guruge J."/>
            <person name="Turnbaugh P.J."/>
            <person name="Mahowald M."/>
            <person name="Liep D."/>
            <person name="Gordon J."/>
        </authorList>
    </citation>
    <scope>NUCLEOTIDE SEQUENCE [LARGE SCALE GENOMIC DNA]</scope>
    <source>
        <strain evidence="2 3">ATCC 29799</strain>
    </source>
</reference>
<proteinExistence type="predicted"/>